<dbReference type="RefSeq" id="WP_231012219.1">
    <property type="nucleotide sequence ID" value="NZ_BAAAEW010000033.1"/>
</dbReference>
<comment type="caution">
    <text evidence="1">The sequence shown here is derived from an EMBL/GenBank/DDBJ whole genome shotgun (WGS) entry which is preliminary data.</text>
</comment>
<keyword evidence="2" id="KW-1185">Reference proteome</keyword>
<dbReference type="EMBL" id="BAAAEW010000033">
    <property type="protein sequence ID" value="GAA0761815.1"/>
    <property type="molecule type" value="Genomic_DNA"/>
</dbReference>
<accession>A0ABN1KBU6</accession>
<evidence type="ECO:0008006" key="3">
    <source>
        <dbReference type="Google" id="ProtNLM"/>
    </source>
</evidence>
<organism evidence="1 2">
    <name type="scientific">Ideonella azotifigens</name>
    <dbReference type="NCBI Taxonomy" id="513160"/>
    <lineage>
        <taxon>Bacteria</taxon>
        <taxon>Pseudomonadati</taxon>
        <taxon>Pseudomonadota</taxon>
        <taxon>Betaproteobacteria</taxon>
        <taxon>Burkholderiales</taxon>
        <taxon>Sphaerotilaceae</taxon>
        <taxon>Ideonella</taxon>
    </lineage>
</organism>
<evidence type="ECO:0000313" key="2">
    <source>
        <dbReference type="Proteomes" id="UP001500279"/>
    </source>
</evidence>
<dbReference type="InterPro" id="IPR027417">
    <property type="entry name" value="P-loop_NTPase"/>
</dbReference>
<name>A0ABN1KBU6_9BURK</name>
<dbReference type="SUPFAM" id="SSF52540">
    <property type="entry name" value="P-loop containing nucleoside triphosphate hydrolases"/>
    <property type="match status" value="1"/>
</dbReference>
<dbReference type="Gene3D" id="3.40.50.300">
    <property type="entry name" value="P-loop containing nucleotide triphosphate hydrolases"/>
    <property type="match status" value="1"/>
</dbReference>
<sequence>MDAASKPKLFFHIGQTKTGSTSLQAFMHANRDALQWRGLFYPASPPGDRHILKQRFLFDSVDQAAKGSGGAEFVWTRLAEQIVQRDAPINVISEEVFWHLFEDRPQRRRTAVQWMAKQLAHCDVHIVCYLRRQSDWVESWFNQIVKTDVSQTSRLSFEDFIARQERLGVMDYQQMLAVWAEAFGADRVIVRPWERGKLLRGNIVDDFCDLVGLKDMDDLKRPEDQQSSLSATALEAMLSFNRQPTAAAHKLKFTEAFRDELAKGSDKRFLLSAEQAAEIDARYAESNQQVARSFCHTDSLFSPPAEEARQLFSGLTVNELLDVVTRLFVAQQRSMDALSCRLDELESRASSSA</sequence>
<evidence type="ECO:0000313" key="1">
    <source>
        <dbReference type="EMBL" id="GAA0761815.1"/>
    </source>
</evidence>
<proteinExistence type="predicted"/>
<protein>
    <recommendedName>
        <fullName evidence="3">Sulfotransferase family protein</fullName>
    </recommendedName>
</protein>
<dbReference type="Proteomes" id="UP001500279">
    <property type="component" value="Unassembled WGS sequence"/>
</dbReference>
<reference evidence="1 2" key="1">
    <citation type="journal article" date="2019" name="Int. J. Syst. Evol. Microbiol.">
        <title>The Global Catalogue of Microorganisms (GCM) 10K type strain sequencing project: providing services to taxonomists for standard genome sequencing and annotation.</title>
        <authorList>
            <consortium name="The Broad Institute Genomics Platform"/>
            <consortium name="The Broad Institute Genome Sequencing Center for Infectious Disease"/>
            <person name="Wu L."/>
            <person name="Ma J."/>
        </authorList>
    </citation>
    <scope>NUCLEOTIDE SEQUENCE [LARGE SCALE GENOMIC DNA]</scope>
    <source>
        <strain evidence="1 2">JCM 15503</strain>
    </source>
</reference>
<gene>
    <name evidence="1" type="ORF">GCM10009107_45570</name>
</gene>